<dbReference type="EMBL" id="MUMY01000008">
    <property type="protein sequence ID" value="ONM48688.1"/>
    <property type="molecule type" value="Genomic_DNA"/>
</dbReference>
<feature type="transmembrane region" description="Helical" evidence="1">
    <location>
        <begin position="135"/>
        <end position="155"/>
    </location>
</feature>
<accession>A0A1W0B369</accession>
<keyword evidence="1" id="KW-0472">Membrane</keyword>
<reference evidence="2 3" key="1">
    <citation type="journal article" date="2016" name="Antonie Van Leeuwenhoek">
        <title>Nocardia donostiensis sp. nov., isolated from human respiratory specimens.</title>
        <authorList>
            <person name="Ercibengoa M."/>
            <person name="Bell M."/>
            <person name="Marimon J.M."/>
            <person name="Humrighouse B."/>
            <person name="Klenk H.P."/>
            <person name="Potter G."/>
            <person name="Perez-Trallero E."/>
        </authorList>
    </citation>
    <scope>NUCLEOTIDE SEQUENCE [LARGE SCALE GENOMIC DNA]</scope>
    <source>
        <strain evidence="2 3">X1655</strain>
    </source>
</reference>
<dbReference type="Proteomes" id="UP000188836">
    <property type="component" value="Unassembled WGS sequence"/>
</dbReference>
<feature type="transmembrane region" description="Helical" evidence="1">
    <location>
        <begin position="53"/>
        <end position="78"/>
    </location>
</feature>
<feature type="transmembrane region" description="Helical" evidence="1">
    <location>
        <begin position="85"/>
        <end position="108"/>
    </location>
</feature>
<keyword evidence="1" id="KW-0812">Transmembrane</keyword>
<evidence type="ECO:0000256" key="1">
    <source>
        <dbReference type="SAM" id="Phobius"/>
    </source>
</evidence>
<proteinExistence type="predicted"/>
<feature type="transmembrane region" description="Helical" evidence="1">
    <location>
        <begin position="20"/>
        <end position="41"/>
    </location>
</feature>
<protein>
    <submittedName>
        <fullName evidence="2">ABC transporter permease</fullName>
    </submittedName>
</protein>
<feature type="transmembrane region" description="Helical" evidence="1">
    <location>
        <begin position="207"/>
        <end position="226"/>
    </location>
</feature>
<organism evidence="2 3">
    <name type="scientific">Nocardia donostiensis</name>
    <dbReference type="NCBI Taxonomy" id="1538463"/>
    <lineage>
        <taxon>Bacteria</taxon>
        <taxon>Bacillati</taxon>
        <taxon>Actinomycetota</taxon>
        <taxon>Actinomycetes</taxon>
        <taxon>Mycobacteriales</taxon>
        <taxon>Nocardiaceae</taxon>
        <taxon>Nocardia</taxon>
    </lineage>
</organism>
<comment type="caution">
    <text evidence="2">The sequence shown here is derived from an EMBL/GenBank/DDBJ whole genome shotgun (WGS) entry which is preliminary data.</text>
</comment>
<evidence type="ECO:0000313" key="2">
    <source>
        <dbReference type="EMBL" id="ONM48688.1"/>
    </source>
</evidence>
<sequence length="231" mass="24570">MITRALAVARIHTVAWPLLIAWPVGVLAVALALPWTIFALIDTAADSNFTGSLAALLGVSLAFYLGAMTQTFPFALGLGVTRRDYFAATLLVSAAQILGFGMILWGLAAIEQATDGWGVNMVMFSVPSLITDNPLVQLGTFFAGFALVAGVGLLLGAIQQRWRVTGLYTVGFGVFVVAGLAAILVTWQRWWPAIGHWFADVPRSVPMVWLPAAITLACLAGAWAVIRRATA</sequence>
<gene>
    <name evidence="2" type="ORF">B0T46_11710</name>
</gene>
<keyword evidence="1" id="KW-1133">Transmembrane helix</keyword>
<dbReference type="AlphaFoldDB" id="A0A1W0B369"/>
<dbReference type="STRING" id="1538463.B0T36_04385"/>
<evidence type="ECO:0000313" key="3">
    <source>
        <dbReference type="Proteomes" id="UP000188836"/>
    </source>
</evidence>
<feature type="transmembrane region" description="Helical" evidence="1">
    <location>
        <begin position="167"/>
        <end position="187"/>
    </location>
</feature>
<dbReference type="RefSeq" id="WP_077116600.1">
    <property type="nucleotide sequence ID" value="NZ_LOKT01000002.1"/>
</dbReference>
<keyword evidence="3" id="KW-1185">Reference proteome</keyword>
<name>A0A1W0B369_9NOCA</name>